<evidence type="ECO:0000313" key="1">
    <source>
        <dbReference type="EMBL" id="QDS98814.1"/>
    </source>
</evidence>
<evidence type="ECO:0000313" key="2">
    <source>
        <dbReference type="Proteomes" id="UP000319852"/>
    </source>
</evidence>
<protein>
    <submittedName>
        <fullName evidence="1">Uncharacterized protein</fullName>
    </submittedName>
</protein>
<dbReference type="AlphaFoldDB" id="A0A517MV97"/>
<organism evidence="1 2">
    <name type="scientific">Adhaeretor mobilis</name>
    <dbReference type="NCBI Taxonomy" id="1930276"/>
    <lineage>
        <taxon>Bacteria</taxon>
        <taxon>Pseudomonadati</taxon>
        <taxon>Planctomycetota</taxon>
        <taxon>Planctomycetia</taxon>
        <taxon>Pirellulales</taxon>
        <taxon>Lacipirellulaceae</taxon>
        <taxon>Adhaeretor</taxon>
    </lineage>
</organism>
<reference evidence="1 2" key="1">
    <citation type="submission" date="2019-02" db="EMBL/GenBank/DDBJ databases">
        <title>Deep-cultivation of Planctomycetes and their phenomic and genomic characterization uncovers novel biology.</title>
        <authorList>
            <person name="Wiegand S."/>
            <person name="Jogler M."/>
            <person name="Boedeker C."/>
            <person name="Pinto D."/>
            <person name="Vollmers J."/>
            <person name="Rivas-Marin E."/>
            <person name="Kohn T."/>
            <person name="Peeters S.H."/>
            <person name="Heuer A."/>
            <person name="Rast P."/>
            <person name="Oberbeckmann S."/>
            <person name="Bunk B."/>
            <person name="Jeske O."/>
            <person name="Meyerdierks A."/>
            <person name="Storesund J.E."/>
            <person name="Kallscheuer N."/>
            <person name="Luecker S."/>
            <person name="Lage O.M."/>
            <person name="Pohl T."/>
            <person name="Merkel B.J."/>
            <person name="Hornburger P."/>
            <person name="Mueller R.-W."/>
            <person name="Bruemmer F."/>
            <person name="Labrenz M."/>
            <person name="Spormann A.M."/>
            <person name="Op den Camp H."/>
            <person name="Overmann J."/>
            <person name="Amann R."/>
            <person name="Jetten M.S.M."/>
            <person name="Mascher T."/>
            <person name="Medema M.H."/>
            <person name="Devos D.P."/>
            <person name="Kaster A.-K."/>
            <person name="Ovreas L."/>
            <person name="Rohde M."/>
            <person name="Galperin M.Y."/>
            <person name="Jogler C."/>
        </authorList>
    </citation>
    <scope>NUCLEOTIDE SEQUENCE [LARGE SCALE GENOMIC DNA]</scope>
    <source>
        <strain evidence="1 2">HG15A2</strain>
    </source>
</reference>
<accession>A0A517MV97</accession>
<sequence>MSHSVLKVMRDPLIEVLIRGTDQFAVARYTTMTGVCKTYDSAVPGTRS</sequence>
<name>A0A517MV97_9BACT</name>
<proteinExistence type="predicted"/>
<gene>
    <name evidence="1" type="ORF">HG15A2_20990</name>
</gene>
<dbReference type="Proteomes" id="UP000319852">
    <property type="component" value="Chromosome"/>
</dbReference>
<dbReference type="KEGG" id="amob:HG15A2_20990"/>
<dbReference type="EMBL" id="CP036263">
    <property type="protein sequence ID" value="QDS98814.1"/>
    <property type="molecule type" value="Genomic_DNA"/>
</dbReference>
<keyword evidence="2" id="KW-1185">Reference proteome</keyword>